<dbReference type="HOGENOM" id="CLU_443712_0_0_1"/>
<dbReference type="Proteomes" id="UP000026961">
    <property type="component" value="Chromosome 7"/>
</dbReference>
<dbReference type="InterPro" id="IPR016169">
    <property type="entry name" value="FAD-bd_PCMH_sub2"/>
</dbReference>
<dbReference type="PROSITE" id="PS51387">
    <property type="entry name" value="FAD_PCMH"/>
    <property type="match status" value="1"/>
</dbReference>
<dbReference type="Gene3D" id="3.30.465.10">
    <property type="match status" value="1"/>
</dbReference>
<dbReference type="FunFam" id="3.30.390.50:FF:000003">
    <property type="entry name" value="Aldehyde oxidase1"/>
    <property type="match status" value="1"/>
</dbReference>
<dbReference type="GO" id="GO:0071949">
    <property type="term" value="F:FAD binding"/>
    <property type="evidence" value="ECO:0007669"/>
    <property type="project" value="InterPro"/>
</dbReference>
<dbReference type="Pfam" id="PF00941">
    <property type="entry name" value="FAD_binding_5"/>
    <property type="match status" value="1"/>
</dbReference>
<dbReference type="SUPFAM" id="SSF56003">
    <property type="entry name" value="Molybdenum cofactor-binding domain"/>
    <property type="match status" value="1"/>
</dbReference>
<dbReference type="InterPro" id="IPR016166">
    <property type="entry name" value="FAD-bd_PCMH"/>
</dbReference>
<dbReference type="SUPFAM" id="SSF55447">
    <property type="entry name" value="CO dehydrogenase flavoprotein C-terminal domain-like"/>
    <property type="match status" value="1"/>
</dbReference>
<dbReference type="Gene3D" id="3.30.365.10">
    <property type="entry name" value="Aldehyde oxidase/xanthine dehydrogenase, molybdopterin binding domain"/>
    <property type="match status" value="1"/>
</dbReference>
<accession>A0A0E0AI46</accession>
<dbReference type="PANTHER" id="PTHR11908:SF89">
    <property type="entry name" value="ALDEHYDE OXIDASE-LIKE PROTEIN-RELATED"/>
    <property type="match status" value="1"/>
</dbReference>
<dbReference type="SUPFAM" id="SSF56176">
    <property type="entry name" value="FAD-binding/transporter-associated domain-like"/>
    <property type="match status" value="1"/>
</dbReference>
<protein>
    <recommendedName>
        <fullName evidence="1">FAD-binding PCMH-type domain-containing protein</fullName>
    </recommendedName>
</protein>
<reference evidence="2" key="2">
    <citation type="submission" date="2018-05" db="EMBL/GenBank/DDBJ databases">
        <title>OgluRS3 (Oryza glumaepatula Reference Sequence Version 3).</title>
        <authorList>
            <person name="Zhang J."/>
            <person name="Kudrna D."/>
            <person name="Lee S."/>
            <person name="Talag J."/>
            <person name="Welchert J."/>
            <person name="Wing R.A."/>
        </authorList>
    </citation>
    <scope>NUCLEOTIDE SEQUENCE [LARGE SCALE GENOMIC DNA]</scope>
</reference>
<dbReference type="InterPro" id="IPR036856">
    <property type="entry name" value="Ald_Oxase/Xan_DH_a/b_sf"/>
</dbReference>
<dbReference type="SMART" id="SM01092">
    <property type="entry name" value="CO_deh_flav_C"/>
    <property type="match status" value="1"/>
</dbReference>
<dbReference type="InterPro" id="IPR036683">
    <property type="entry name" value="CO_DH_flav_C_dom_sf"/>
</dbReference>
<dbReference type="Gramene" id="OGLUM07G09260.1">
    <property type="protein sequence ID" value="OGLUM07G09260.1"/>
    <property type="gene ID" value="OGLUM07G09260"/>
</dbReference>
<dbReference type="Gene3D" id="3.30.390.50">
    <property type="entry name" value="CO dehydrogenase flavoprotein, C-terminal domain"/>
    <property type="match status" value="1"/>
</dbReference>
<dbReference type="EnsemblPlants" id="OGLUM07G09260.1">
    <property type="protein sequence ID" value="OGLUM07G09260.1"/>
    <property type="gene ID" value="OGLUM07G09260"/>
</dbReference>
<dbReference type="Pfam" id="PF03450">
    <property type="entry name" value="CO_deh_flav_C"/>
    <property type="match status" value="1"/>
</dbReference>
<dbReference type="SUPFAM" id="SSF54665">
    <property type="entry name" value="CO dehydrogenase molybdoprotein N-domain-like"/>
    <property type="match status" value="1"/>
</dbReference>
<dbReference type="InterPro" id="IPR037165">
    <property type="entry name" value="AldOxase/xan_DH_Mopterin-bd_sf"/>
</dbReference>
<dbReference type="GO" id="GO:0005506">
    <property type="term" value="F:iron ion binding"/>
    <property type="evidence" value="ECO:0007669"/>
    <property type="project" value="InterPro"/>
</dbReference>
<proteinExistence type="predicted"/>
<dbReference type="Gene3D" id="3.90.1170.50">
    <property type="entry name" value="Aldehyde oxidase/xanthine dehydrogenase, a/b hammerhead"/>
    <property type="match status" value="1"/>
</dbReference>
<dbReference type="STRING" id="40148.A0A0E0AI46"/>
<reference evidence="2" key="1">
    <citation type="submission" date="2015-04" db="UniProtKB">
        <authorList>
            <consortium name="EnsemblPlants"/>
        </authorList>
    </citation>
    <scope>IDENTIFICATION</scope>
</reference>
<dbReference type="AlphaFoldDB" id="A0A0E0AI46"/>
<name>A0A0E0AI46_9ORYZ</name>
<dbReference type="InterPro" id="IPR036318">
    <property type="entry name" value="FAD-bd_PCMH-like_sf"/>
</dbReference>
<dbReference type="InterPro" id="IPR005107">
    <property type="entry name" value="CO_DH_flav_C"/>
</dbReference>
<feature type="domain" description="FAD-binding PCMH-type" evidence="1">
    <location>
        <begin position="1"/>
        <end position="80"/>
    </location>
</feature>
<dbReference type="Pfam" id="PF01315">
    <property type="entry name" value="Ald_Xan_dh_C"/>
    <property type="match status" value="1"/>
</dbReference>
<evidence type="ECO:0000259" key="1">
    <source>
        <dbReference type="PROSITE" id="PS51387"/>
    </source>
</evidence>
<dbReference type="PANTHER" id="PTHR11908">
    <property type="entry name" value="XANTHINE DEHYDROGENASE"/>
    <property type="match status" value="1"/>
</dbReference>
<evidence type="ECO:0000313" key="3">
    <source>
        <dbReference type="Proteomes" id="UP000026961"/>
    </source>
</evidence>
<dbReference type="Pfam" id="PF20256">
    <property type="entry name" value="MoCoBD_2"/>
    <property type="match status" value="1"/>
</dbReference>
<sequence length="616" mass="66879">MSKVASPFVRNTASIGGNIILAHKYPFRSDIATILLGAAATVNLQVSSKTLHVNLEQFLEQPPLDHSTLLLSIFIPHWASDCKKEHTLVFETYRAAPRPLGNAVSYVNSAFLGHVSLDKSSGDNILSNLHLAFGAYGTKHAIRARKVEEYLTGKILSASVVLEAIRLLRETIVPVEGTTHPEYRVSVAVGFLFSFLSPLCKGVIEPGKTLSISEDLVHTDNVHNKPLSSRRETLSDDEYKPVGDPIKKYKVELQASGEAIYVDDIPAPKNCLYGEFIYSTQPLANVKSIKFKPSLASKKIITVVSAKDIPTGGRNIGSTFLFGDEEPLFGDPIAEFAGQALGVVIAETQRYADMAAKQAVVEYTTGCLKAPILTVEQAVQSNSYFQVPPERAPKQVGDFSNGMAEADHKIMSEEENVNLSASAYWVPDQDSKFYLNYGAGTSEVEIDLLTGAITILRSDLIYDSGKSLNPAVDLGQIEGSFIQGIGFFIYEEHQTNSDGLVISNSTWDYKIPSVDTIPKQFNVEVLNTGYHKNRVLSSKASGEPAVVLGASVHCAVREAIQAARIEFAGGSESTSSLLTFQLDVPAPMTLVKELCGLDIVEKYLEDLSSHGVGNCN</sequence>
<keyword evidence="3" id="KW-1185">Reference proteome</keyword>
<dbReference type="eggNOG" id="KOG0430">
    <property type="taxonomic scope" value="Eukaryota"/>
</dbReference>
<evidence type="ECO:0000313" key="2">
    <source>
        <dbReference type="EnsemblPlants" id="OGLUM07G09260.1"/>
    </source>
</evidence>
<dbReference type="InterPro" id="IPR002346">
    <property type="entry name" value="Mopterin_DH_FAD-bd"/>
</dbReference>
<dbReference type="InterPro" id="IPR046867">
    <property type="entry name" value="AldOxase/xan_DH_MoCoBD2"/>
</dbReference>
<dbReference type="SMART" id="SM01008">
    <property type="entry name" value="Ald_Xan_dh_C"/>
    <property type="match status" value="1"/>
</dbReference>
<dbReference type="InterPro" id="IPR000674">
    <property type="entry name" value="Ald_Oxase/Xan_DH_a/b"/>
</dbReference>
<dbReference type="GO" id="GO:0016491">
    <property type="term" value="F:oxidoreductase activity"/>
    <property type="evidence" value="ECO:0007669"/>
    <property type="project" value="InterPro"/>
</dbReference>
<dbReference type="InterPro" id="IPR016208">
    <property type="entry name" value="Ald_Oxase/xanthine_DH-like"/>
</dbReference>
<organism evidence="2">
    <name type="scientific">Oryza glumipatula</name>
    <dbReference type="NCBI Taxonomy" id="40148"/>
    <lineage>
        <taxon>Eukaryota</taxon>
        <taxon>Viridiplantae</taxon>
        <taxon>Streptophyta</taxon>
        <taxon>Embryophyta</taxon>
        <taxon>Tracheophyta</taxon>
        <taxon>Spermatophyta</taxon>
        <taxon>Magnoliopsida</taxon>
        <taxon>Liliopsida</taxon>
        <taxon>Poales</taxon>
        <taxon>Poaceae</taxon>
        <taxon>BOP clade</taxon>
        <taxon>Oryzoideae</taxon>
        <taxon>Oryzeae</taxon>
        <taxon>Oryzinae</taxon>
        <taxon>Oryza</taxon>
    </lineage>
</organism>